<evidence type="ECO:0000313" key="2">
    <source>
        <dbReference type="EMBL" id="MBB6228840.1"/>
    </source>
</evidence>
<keyword evidence="3" id="KW-1185">Reference proteome</keyword>
<dbReference type="Proteomes" id="UP000538147">
    <property type="component" value="Unassembled WGS sequence"/>
</dbReference>
<dbReference type="Pfam" id="PF14052">
    <property type="entry name" value="Caps_assemb_Wzi"/>
    <property type="match status" value="1"/>
</dbReference>
<dbReference type="InterPro" id="IPR026950">
    <property type="entry name" value="Caps_assemb_Wzi"/>
</dbReference>
<dbReference type="InterPro" id="IPR038636">
    <property type="entry name" value="Wzi_sf"/>
</dbReference>
<feature type="signal peptide" evidence="1">
    <location>
        <begin position="1"/>
        <end position="25"/>
    </location>
</feature>
<feature type="chain" id="PRO_5032721267" description="Capsule assembly Wzi family protein" evidence="1">
    <location>
        <begin position="26"/>
        <end position="525"/>
    </location>
</feature>
<reference evidence="2 3" key="1">
    <citation type="submission" date="2020-08" db="EMBL/GenBank/DDBJ databases">
        <title>Genomic Encyclopedia of Type Strains, Phase IV (KMG-IV): sequencing the most valuable type-strain genomes for metagenomic binning, comparative biology and taxonomic classification.</title>
        <authorList>
            <person name="Goeker M."/>
        </authorList>
    </citation>
    <scope>NUCLEOTIDE SEQUENCE [LARGE SCALE GENOMIC DNA]</scope>
    <source>
        <strain evidence="2 3">DSM 102189</strain>
    </source>
</reference>
<gene>
    <name evidence="2" type="ORF">FHS79_003032</name>
</gene>
<protein>
    <recommendedName>
        <fullName evidence="4">Capsule assembly Wzi family protein</fullName>
    </recommendedName>
</protein>
<evidence type="ECO:0000256" key="1">
    <source>
        <dbReference type="SAM" id="SignalP"/>
    </source>
</evidence>
<evidence type="ECO:0008006" key="4">
    <source>
        <dbReference type="Google" id="ProtNLM"/>
    </source>
</evidence>
<sequence length="525" mass="56112">MRVFTASARLIAGALALGFATAASAGPFADVGDRQLRQDVGTLAAAGLIRGPVDSWPLPWAQIDAGLNRARDGRALPAHVAAAARRLDRLADFAAQRLAFEARLMGTNEVSVARDFGTLARGRADVSGRVEATGEVFSISLGGGYRSDQDVARWHPEPSQVTARLGNWAVYAGNTEQWFGPGVDGALLFSNATRPMPKLGIKRLEPYPIDLPVLRWLGPIRLDMFAGVLNEDRDFRNTLTIGTRLGFTPAAGLEIGLNRAQMLCGAGRPCGLKQIAQSFIGIGNADNPTVGDTDAFLNQPGNQIAGFDISYTHNFGNVAAKLYFEGEAEDFDNVILEQWGRLIGLTVSGPAGSGGGSFTTTLEYSDTLAVSLFNGTPLEGLTGGETQYPGSFYNNSLYTSGFTYRGRPIGHWTAGDSRNLALHAAVTDTRNRRWYGSARAVHLNVIDLGNPPTAIFPRPDGSPGPAISNPVSASSEKLAILTAGAELPMTFGDLRIETRWQSDSPSTPGRRAPRAAIEVQLRQRF</sequence>
<evidence type="ECO:0000313" key="3">
    <source>
        <dbReference type="Proteomes" id="UP000538147"/>
    </source>
</evidence>
<dbReference type="RefSeq" id="WP_184201919.1">
    <property type="nucleotide sequence ID" value="NZ_JACIIV010000025.1"/>
</dbReference>
<dbReference type="EMBL" id="JACIIV010000025">
    <property type="protein sequence ID" value="MBB6228840.1"/>
    <property type="molecule type" value="Genomic_DNA"/>
</dbReference>
<comment type="caution">
    <text evidence="2">The sequence shown here is derived from an EMBL/GenBank/DDBJ whole genome shotgun (WGS) entry which is preliminary data.</text>
</comment>
<dbReference type="Gene3D" id="2.40.160.130">
    <property type="entry name" value="Capsule assembly protein Wzi"/>
    <property type="match status" value="1"/>
</dbReference>
<proteinExistence type="predicted"/>
<keyword evidence="1" id="KW-0732">Signal</keyword>
<dbReference type="AlphaFoldDB" id="A0A841L8U4"/>
<name>A0A841L8U4_9SPHN</name>
<accession>A0A841L8U4</accession>
<organism evidence="2 3">
    <name type="scientific">Polymorphobacter multimanifer</name>
    <dbReference type="NCBI Taxonomy" id="1070431"/>
    <lineage>
        <taxon>Bacteria</taxon>
        <taxon>Pseudomonadati</taxon>
        <taxon>Pseudomonadota</taxon>
        <taxon>Alphaproteobacteria</taxon>
        <taxon>Sphingomonadales</taxon>
        <taxon>Sphingosinicellaceae</taxon>
        <taxon>Polymorphobacter</taxon>
    </lineage>
</organism>